<dbReference type="Pfam" id="PF04674">
    <property type="entry name" value="Phi_1"/>
    <property type="match status" value="1"/>
</dbReference>
<dbReference type="GO" id="GO:0048046">
    <property type="term" value="C:apoplast"/>
    <property type="evidence" value="ECO:0007669"/>
    <property type="project" value="UniProtKB-SubCell"/>
</dbReference>
<name>A0AAV5J3K2_9ROSI</name>
<comment type="similarity">
    <text evidence="5">Belongs to the EXORDIUM family.</text>
</comment>
<dbReference type="Proteomes" id="UP001054252">
    <property type="component" value="Unassembled WGS sequence"/>
</dbReference>
<keyword evidence="2" id="KW-0052">Apoplast</keyword>
<dbReference type="EMBL" id="BPVZ01000024">
    <property type="protein sequence ID" value="GKV06048.1"/>
    <property type="molecule type" value="Genomic_DNA"/>
</dbReference>
<sequence>MVINLPSLLGAGGTATNPCGNGYLQGPAAAPLEAASACPGVYGEGPFPGYAGNLLVDPKTGTCDVLLASKMKLR</sequence>
<keyword evidence="7" id="KW-1185">Reference proteome</keyword>
<evidence type="ECO:0000256" key="1">
    <source>
        <dbReference type="ARBA" id="ARBA00004271"/>
    </source>
</evidence>
<protein>
    <submittedName>
        <fullName evidence="6">Uncharacterized protein</fullName>
    </submittedName>
</protein>
<comment type="subcellular location">
    <subcellularLocation>
        <location evidence="1">Secreted</location>
        <location evidence="1">Extracellular space</location>
        <location evidence="1">Apoplast</location>
    </subcellularLocation>
</comment>
<accession>A0AAV5J3K2</accession>
<comment type="caution">
    <text evidence="6">The sequence shown here is derived from an EMBL/GenBank/DDBJ whole genome shotgun (WGS) entry which is preliminary data.</text>
</comment>
<dbReference type="PANTHER" id="PTHR31279">
    <property type="entry name" value="PROTEIN EXORDIUM-LIKE 5"/>
    <property type="match status" value="1"/>
</dbReference>
<dbReference type="PANTHER" id="PTHR31279:SF54">
    <property type="entry name" value="PROTEIN EXORDIUM-RELATED"/>
    <property type="match status" value="1"/>
</dbReference>
<evidence type="ECO:0000313" key="6">
    <source>
        <dbReference type="EMBL" id="GKV06048.1"/>
    </source>
</evidence>
<evidence type="ECO:0000256" key="5">
    <source>
        <dbReference type="ARBA" id="ARBA00023591"/>
    </source>
</evidence>
<proteinExistence type="inferred from homology"/>
<keyword evidence="4" id="KW-0732">Signal</keyword>
<gene>
    <name evidence="6" type="ORF">SLEP1_g17982</name>
</gene>
<evidence type="ECO:0000256" key="3">
    <source>
        <dbReference type="ARBA" id="ARBA00022525"/>
    </source>
</evidence>
<organism evidence="6 7">
    <name type="scientific">Rubroshorea leprosula</name>
    <dbReference type="NCBI Taxonomy" id="152421"/>
    <lineage>
        <taxon>Eukaryota</taxon>
        <taxon>Viridiplantae</taxon>
        <taxon>Streptophyta</taxon>
        <taxon>Embryophyta</taxon>
        <taxon>Tracheophyta</taxon>
        <taxon>Spermatophyta</taxon>
        <taxon>Magnoliopsida</taxon>
        <taxon>eudicotyledons</taxon>
        <taxon>Gunneridae</taxon>
        <taxon>Pentapetalae</taxon>
        <taxon>rosids</taxon>
        <taxon>malvids</taxon>
        <taxon>Malvales</taxon>
        <taxon>Dipterocarpaceae</taxon>
        <taxon>Rubroshorea</taxon>
    </lineage>
</organism>
<reference evidence="6 7" key="1">
    <citation type="journal article" date="2021" name="Commun. Biol.">
        <title>The genome of Shorea leprosula (Dipterocarpaceae) highlights the ecological relevance of drought in aseasonal tropical rainforests.</title>
        <authorList>
            <person name="Ng K.K.S."/>
            <person name="Kobayashi M.J."/>
            <person name="Fawcett J.A."/>
            <person name="Hatakeyama M."/>
            <person name="Paape T."/>
            <person name="Ng C.H."/>
            <person name="Ang C.C."/>
            <person name="Tnah L.H."/>
            <person name="Lee C.T."/>
            <person name="Nishiyama T."/>
            <person name="Sese J."/>
            <person name="O'Brien M.J."/>
            <person name="Copetti D."/>
            <person name="Mohd Noor M.I."/>
            <person name="Ong R.C."/>
            <person name="Putra M."/>
            <person name="Sireger I.Z."/>
            <person name="Indrioko S."/>
            <person name="Kosugi Y."/>
            <person name="Izuno A."/>
            <person name="Isagi Y."/>
            <person name="Lee S.L."/>
            <person name="Shimizu K.K."/>
        </authorList>
    </citation>
    <scope>NUCLEOTIDE SEQUENCE [LARGE SCALE GENOMIC DNA]</scope>
    <source>
        <strain evidence="6">214</strain>
    </source>
</reference>
<dbReference type="AlphaFoldDB" id="A0AAV5J3K2"/>
<dbReference type="InterPro" id="IPR006766">
    <property type="entry name" value="EXORDIUM-like"/>
</dbReference>
<evidence type="ECO:0000256" key="2">
    <source>
        <dbReference type="ARBA" id="ARBA00022523"/>
    </source>
</evidence>
<evidence type="ECO:0000256" key="4">
    <source>
        <dbReference type="ARBA" id="ARBA00022729"/>
    </source>
</evidence>
<evidence type="ECO:0000313" key="7">
    <source>
        <dbReference type="Proteomes" id="UP001054252"/>
    </source>
</evidence>
<keyword evidence="3" id="KW-0964">Secreted</keyword>